<organism evidence="1 2">
    <name type="scientific">Trichinella pseudospiralis</name>
    <name type="common">Parasitic roundworm</name>
    <dbReference type="NCBI Taxonomy" id="6337"/>
    <lineage>
        <taxon>Eukaryota</taxon>
        <taxon>Metazoa</taxon>
        <taxon>Ecdysozoa</taxon>
        <taxon>Nematoda</taxon>
        <taxon>Enoplea</taxon>
        <taxon>Dorylaimia</taxon>
        <taxon>Trichinellida</taxon>
        <taxon>Trichinellidae</taxon>
        <taxon>Trichinella</taxon>
    </lineage>
</organism>
<dbReference type="Proteomes" id="UP000054826">
    <property type="component" value="Unassembled WGS sequence"/>
</dbReference>
<sequence length="83" mass="9317">MLRTRARECHSADRSRTSLIYSVACFRLAYLQDVSSLFSVHWLPGWLHQLTLHHSPIRPALAKQPGLAVSISASFISSYSCSE</sequence>
<evidence type="ECO:0000313" key="2">
    <source>
        <dbReference type="Proteomes" id="UP000054826"/>
    </source>
</evidence>
<dbReference type="EMBL" id="JYDV01000073">
    <property type="protein sequence ID" value="KRZ36409.1"/>
    <property type="molecule type" value="Genomic_DNA"/>
</dbReference>
<gene>
    <name evidence="1" type="ORF">T4C_14180</name>
</gene>
<evidence type="ECO:0000313" key="1">
    <source>
        <dbReference type="EMBL" id="KRZ36409.1"/>
    </source>
</evidence>
<accession>A0A0V1JN53</accession>
<dbReference type="AlphaFoldDB" id="A0A0V1JN53"/>
<name>A0A0V1JN53_TRIPS</name>
<comment type="caution">
    <text evidence="1">The sequence shown here is derived from an EMBL/GenBank/DDBJ whole genome shotgun (WGS) entry which is preliminary data.</text>
</comment>
<proteinExistence type="predicted"/>
<reference evidence="1 2" key="1">
    <citation type="submission" date="2015-01" db="EMBL/GenBank/DDBJ databases">
        <title>Evolution of Trichinella species and genotypes.</title>
        <authorList>
            <person name="Korhonen P.K."/>
            <person name="Edoardo P."/>
            <person name="Giuseppe L.R."/>
            <person name="Gasser R.B."/>
        </authorList>
    </citation>
    <scope>NUCLEOTIDE SEQUENCE [LARGE SCALE GENOMIC DNA]</scope>
    <source>
        <strain evidence="1">ISS176</strain>
    </source>
</reference>
<protein>
    <submittedName>
        <fullName evidence="1">Uncharacterized protein</fullName>
    </submittedName>
</protein>